<dbReference type="OrthoDB" id="10071381at2759"/>
<sequence length="407" mass="46768">MHLPFVRKNKGIMMYLKKLLKSPKSTPHVTLLQKTKLAKKFIPAQTNNCDKSNVNELSPVRAELCVMPVTDCSAVFENNDNYVEVPKSANVDRLTSMLNERRKDAPNEHLKKSKSKLSKTLIDACTALTQSEMRAQMQTQINIKAKLRKVRAKVKWNNGRRLNGRKYYEKLLPSANELLTTLQHNCIAYRKFKLKNKARLSNLEVTTASVTYRNLLREILNCEITDDLATQVYTKWNYIEKRNLRTINNLTKYRTPENAEMLQHDARYNESSLLPNSTIEVDIFNNNNLQHPNRNCSPSNEQDEWGAYDIMIKLLNMWRSQIVLDDEISVKLLFPQITMSRKAAARAFGALLRLAANGFIMLFTAEHTNHLRCIKLGAASNKLIEGIELNNEIFSRRSNNGLRIVAC</sequence>
<reference evidence="1" key="1">
    <citation type="submission" date="2015-06" db="EMBL/GenBank/DDBJ databases">
        <authorList>
            <person name="Hoefler B.C."/>
            <person name="Straight P.D."/>
        </authorList>
    </citation>
    <scope>NUCLEOTIDE SEQUENCE</scope>
</reference>
<evidence type="ECO:0000313" key="1">
    <source>
        <dbReference type="EMBL" id="JAI23355.1"/>
    </source>
</evidence>
<accession>A0A0K8UAK3</accession>
<dbReference type="AlphaFoldDB" id="A0A0K8UAK3"/>
<dbReference type="EMBL" id="GDHF01028959">
    <property type="protein sequence ID" value="JAI23355.1"/>
    <property type="molecule type" value="Transcribed_RNA"/>
</dbReference>
<protein>
    <submittedName>
        <fullName evidence="1">Uncharacterized protein</fullName>
    </submittedName>
</protein>
<gene>
    <name evidence="1" type="ORF">c1_g1_i3</name>
</gene>
<name>A0A0K8UAK3_BACLA</name>
<proteinExistence type="predicted"/>
<organism evidence="1">
    <name type="scientific">Bactrocera latifrons</name>
    <name type="common">Malaysian fruit fly</name>
    <name type="synonym">Chaetodacus latifrons</name>
    <dbReference type="NCBI Taxonomy" id="174628"/>
    <lineage>
        <taxon>Eukaryota</taxon>
        <taxon>Metazoa</taxon>
        <taxon>Ecdysozoa</taxon>
        <taxon>Arthropoda</taxon>
        <taxon>Hexapoda</taxon>
        <taxon>Insecta</taxon>
        <taxon>Pterygota</taxon>
        <taxon>Neoptera</taxon>
        <taxon>Endopterygota</taxon>
        <taxon>Diptera</taxon>
        <taxon>Brachycera</taxon>
        <taxon>Muscomorpha</taxon>
        <taxon>Tephritoidea</taxon>
        <taxon>Tephritidae</taxon>
        <taxon>Bactrocera</taxon>
        <taxon>Bactrocera</taxon>
    </lineage>
</organism>